<proteinExistence type="predicted"/>
<reference evidence="2 3" key="1">
    <citation type="journal article" date="2019" name="Int. J. Syst. Evol. Microbiol.">
        <title>The Global Catalogue of Microorganisms (GCM) 10K type strain sequencing project: providing services to taxonomists for standard genome sequencing and annotation.</title>
        <authorList>
            <consortium name="The Broad Institute Genomics Platform"/>
            <consortium name="The Broad Institute Genome Sequencing Center for Infectious Disease"/>
            <person name="Wu L."/>
            <person name="Ma J."/>
        </authorList>
    </citation>
    <scope>NUCLEOTIDE SEQUENCE [LARGE SCALE GENOMIC DNA]</scope>
    <source>
        <strain evidence="2 3">JCM 13850</strain>
    </source>
</reference>
<comment type="caution">
    <text evidence="2">The sequence shown here is derived from an EMBL/GenBank/DDBJ whole genome shotgun (WGS) entry which is preliminary data.</text>
</comment>
<evidence type="ECO:0000313" key="3">
    <source>
        <dbReference type="Proteomes" id="UP001501020"/>
    </source>
</evidence>
<name>A0ABN3A4Q1_9ACTN</name>
<accession>A0ABN3A4Q1</accession>
<feature type="compositionally biased region" description="Basic and acidic residues" evidence="1">
    <location>
        <begin position="63"/>
        <end position="74"/>
    </location>
</feature>
<organism evidence="2 3">
    <name type="scientific">Actinomadura napierensis</name>
    <dbReference type="NCBI Taxonomy" id="267854"/>
    <lineage>
        <taxon>Bacteria</taxon>
        <taxon>Bacillati</taxon>
        <taxon>Actinomycetota</taxon>
        <taxon>Actinomycetes</taxon>
        <taxon>Streptosporangiales</taxon>
        <taxon>Thermomonosporaceae</taxon>
        <taxon>Actinomadura</taxon>
    </lineage>
</organism>
<evidence type="ECO:0000313" key="2">
    <source>
        <dbReference type="EMBL" id="GAA2153847.1"/>
    </source>
</evidence>
<evidence type="ECO:0008006" key="4">
    <source>
        <dbReference type="Google" id="ProtNLM"/>
    </source>
</evidence>
<protein>
    <recommendedName>
        <fullName evidence="4">Transposase</fullName>
    </recommendedName>
</protein>
<dbReference type="EMBL" id="BAAAMR010000063">
    <property type="protein sequence ID" value="GAA2153847.1"/>
    <property type="molecule type" value="Genomic_DNA"/>
</dbReference>
<evidence type="ECO:0000256" key="1">
    <source>
        <dbReference type="SAM" id="MobiDB-lite"/>
    </source>
</evidence>
<sequence length="80" mass="8707">MLRETFAEAFRTSADGWIDDLLAFCAPWGSELDGPTTALVRWETRALLAPFAGPSGLPAGCRGADRPLHEGLDAHRRRGQ</sequence>
<feature type="region of interest" description="Disordered" evidence="1">
    <location>
        <begin position="59"/>
        <end position="80"/>
    </location>
</feature>
<gene>
    <name evidence="2" type="ORF">GCM10009727_60520</name>
</gene>
<keyword evidence="3" id="KW-1185">Reference proteome</keyword>
<dbReference type="Proteomes" id="UP001501020">
    <property type="component" value="Unassembled WGS sequence"/>
</dbReference>